<dbReference type="InterPro" id="IPR007111">
    <property type="entry name" value="NACHT_NTPase"/>
</dbReference>
<feature type="domain" description="NACHT" evidence="1">
    <location>
        <begin position="288"/>
        <end position="415"/>
    </location>
</feature>
<accession>A0A2P0ZGR0</accession>
<reference evidence="2" key="1">
    <citation type="journal article" date="2018" name="Science">
        <title>Natural noncanonical protein splicing yields products with diverse ?-amino acid residues.</title>
        <authorList>
            <person name="Morinaka B.I."/>
            <person name="Lakis E."/>
            <person name="Verest M."/>
            <person name="Helf M.J."/>
            <person name="Scalvenzi T."/>
            <person name="Vagstad A.L."/>
            <person name="Sims J."/>
            <person name="Sunagawa S."/>
            <person name="Gugger M."/>
            <person name="Piel J."/>
        </authorList>
    </citation>
    <scope>NUCLEOTIDE SEQUENCE</scope>
    <source>
        <strain evidence="2">PCC 8009</strain>
    </source>
</reference>
<dbReference type="InterPro" id="IPR054557">
    <property type="entry name" value="NA-iREase1_dom"/>
</dbReference>
<evidence type="ECO:0000259" key="1">
    <source>
        <dbReference type="PROSITE" id="PS50837"/>
    </source>
</evidence>
<dbReference type="SUPFAM" id="SSF52540">
    <property type="entry name" value="P-loop containing nucleoside triphosphate hydrolases"/>
    <property type="match status" value="1"/>
</dbReference>
<proteinExistence type="predicted"/>
<dbReference type="InterPro" id="IPR027417">
    <property type="entry name" value="P-loop_NTPase"/>
</dbReference>
<dbReference type="Pfam" id="PF22722">
    <property type="entry name" value="NA-iREase1"/>
    <property type="match status" value="1"/>
</dbReference>
<name>A0A2P0ZGR0_NOSS8</name>
<protein>
    <recommendedName>
        <fullName evidence="1">NACHT domain-containing protein</fullName>
    </recommendedName>
</protein>
<dbReference type="EMBL" id="MG373778">
    <property type="protein sequence ID" value="AVH79652.1"/>
    <property type="molecule type" value="Genomic_DNA"/>
</dbReference>
<organism evidence="2">
    <name type="scientific">Nostoc sp. (strain PCC 8009)</name>
    <dbReference type="NCBI Taxonomy" id="29413"/>
    <lineage>
        <taxon>Bacteria</taxon>
        <taxon>Bacillati</taxon>
        <taxon>Cyanobacteriota</taxon>
        <taxon>Cyanophyceae</taxon>
        <taxon>Nostocales</taxon>
        <taxon>Nostocaceae</taxon>
        <taxon>Nostoc</taxon>
    </lineage>
</organism>
<dbReference type="AlphaFoldDB" id="A0A2P0ZGR0"/>
<evidence type="ECO:0000313" key="2">
    <source>
        <dbReference type="EMBL" id="AVH79652.1"/>
    </source>
</evidence>
<sequence>MLTYNFLVQVANSYGLSPQQKEVFLLKFGENKPNDEITKQLGIKRDAYLKRMGEVYKKFQINGHKRGKEQQLRGLLITKSQQQSQLESDITTVPTKIVQALQLNIGVPKSGLQKLAQQMRDWFDTLGYHFERYQIEEENYFEWIINVPIRRGYKRILIRGIEEVAEIMDVVALKSAVNQKKTDEGWLISLRRISQAARMEVKKPENKECLFCYTFDELLDRDADFSCYFNWLENEVKLRRIDKTYVPLACTKKEFEPFKQQKIASYHHEQNSWLYEYIDLWLNDPGKEHISILGEFGIGKTSFAFHYAWIVLQRYRDAQRRGLERPRLPLIIQLHDLAKVVSVESLFSEFFFRKHEIPLPGYSAFEQLNRMGKLLIILDGFDEMSARIDKQQKINNFWELTKLVVPGAKVILTCR</sequence>
<dbReference type="PROSITE" id="PS50837">
    <property type="entry name" value="NACHT"/>
    <property type="match status" value="1"/>
</dbReference>
<dbReference type="Gene3D" id="3.40.50.300">
    <property type="entry name" value="P-loop containing nucleotide triphosphate hydrolases"/>
    <property type="match status" value="1"/>
</dbReference>